<organism evidence="2">
    <name type="scientific">Lamprotornis superbus</name>
    <dbReference type="NCBI Taxonomy" id="245042"/>
    <lineage>
        <taxon>Eukaryota</taxon>
        <taxon>Metazoa</taxon>
        <taxon>Chordata</taxon>
        <taxon>Craniata</taxon>
        <taxon>Vertebrata</taxon>
        <taxon>Euteleostomi</taxon>
        <taxon>Archelosauria</taxon>
        <taxon>Archosauria</taxon>
        <taxon>Dinosauria</taxon>
        <taxon>Saurischia</taxon>
        <taxon>Theropoda</taxon>
        <taxon>Coelurosauria</taxon>
        <taxon>Aves</taxon>
        <taxon>Neognathae</taxon>
        <taxon>Neoaves</taxon>
        <taxon>Telluraves</taxon>
        <taxon>Australaves</taxon>
        <taxon>Passeriformes</taxon>
        <taxon>Sturnidae</taxon>
        <taxon>Lamprotornis</taxon>
    </lineage>
</organism>
<proteinExistence type="predicted"/>
<name>A0A835NVN0_9PASS</name>
<feature type="compositionally biased region" description="Low complexity" evidence="1">
    <location>
        <begin position="31"/>
        <end position="43"/>
    </location>
</feature>
<feature type="compositionally biased region" description="Basic residues" evidence="1">
    <location>
        <begin position="52"/>
        <end position="61"/>
    </location>
</feature>
<evidence type="ECO:0000313" key="3">
    <source>
        <dbReference type="EMBL" id="KAI1232402.1"/>
    </source>
</evidence>
<reference evidence="3 4" key="2">
    <citation type="journal article" date="2021" name="J. Hered.">
        <title>Feather Gene Expression Elucidates the Developmental Basis of Plumage Iridescence in African Starlings.</title>
        <authorList>
            <person name="Rubenstein D.R."/>
            <person name="Corvelo A."/>
            <person name="MacManes M.D."/>
            <person name="Maia R."/>
            <person name="Narzisi G."/>
            <person name="Rousaki A."/>
            <person name="Vandenabeele P."/>
            <person name="Shawkey M.D."/>
            <person name="Solomon J."/>
        </authorList>
    </citation>
    <scope>NUCLEOTIDE SEQUENCE [LARGE SCALE GENOMIC DNA]</scope>
    <source>
        <strain evidence="3">SS15</strain>
    </source>
</reference>
<evidence type="ECO:0000313" key="4">
    <source>
        <dbReference type="Proteomes" id="UP000618051"/>
    </source>
</evidence>
<dbReference type="AlphaFoldDB" id="A0A835NVN0"/>
<evidence type="ECO:0000313" key="2">
    <source>
        <dbReference type="EMBL" id="KAG0122256.1"/>
    </source>
</evidence>
<dbReference type="Proteomes" id="UP000618051">
    <property type="component" value="Unassembled WGS sequence"/>
</dbReference>
<dbReference type="EMBL" id="JADDUC010000038">
    <property type="protein sequence ID" value="KAG0122256.1"/>
    <property type="molecule type" value="Genomic_DNA"/>
</dbReference>
<protein>
    <submittedName>
        <fullName evidence="2">Uncharacterized protein</fullName>
    </submittedName>
</protein>
<reference evidence="3" key="3">
    <citation type="submission" date="2022-01" db="EMBL/GenBank/DDBJ databases">
        <authorList>
            <person name="Rubenstein D.R."/>
        </authorList>
    </citation>
    <scope>NUCLEOTIDE SEQUENCE</scope>
    <source>
        <strain evidence="3">SS15</strain>
        <tissue evidence="3">Liver</tissue>
    </source>
</reference>
<gene>
    <name evidence="3" type="ORF">IHE44_0006862</name>
    <name evidence="2" type="ORF">IHE44_009511</name>
</gene>
<accession>A0A835NVN0</accession>
<comment type="caution">
    <text evidence="2">The sequence shown here is derived from an EMBL/GenBank/DDBJ whole genome shotgun (WGS) entry which is preliminary data.</text>
</comment>
<evidence type="ECO:0000256" key="1">
    <source>
        <dbReference type="SAM" id="MobiDB-lite"/>
    </source>
</evidence>
<reference evidence="2" key="1">
    <citation type="submission" date="2020-10" db="EMBL/GenBank/DDBJ databases">
        <title>Feather gene expression reveals the developmental basis of iridescence in African starlings.</title>
        <authorList>
            <person name="Rubenstein D.R."/>
        </authorList>
    </citation>
    <scope>NUCLEOTIDE SEQUENCE</scope>
    <source>
        <strain evidence="2">SS15</strain>
        <tissue evidence="2">Liver</tissue>
    </source>
</reference>
<feature type="non-terminal residue" evidence="2">
    <location>
        <position position="116"/>
    </location>
</feature>
<dbReference type="EMBL" id="JADDUC020000022">
    <property type="protein sequence ID" value="KAI1232402.1"/>
    <property type="molecule type" value="Genomic_DNA"/>
</dbReference>
<feature type="region of interest" description="Disordered" evidence="1">
    <location>
        <begin position="15"/>
        <end position="61"/>
    </location>
</feature>
<sequence>RRTVPGGPECLCRCPGGPEGVKPGPAAGTCPASPATRRSAARSGRLRPPPARAHRRHRRHRADVAGGALGRLAAGPQEQEVLDWSHGLCGSVVGASMACGHVSTTLAQLWWDGEVS</sequence>
<keyword evidence="4" id="KW-1185">Reference proteome</keyword>